<evidence type="ECO:0000313" key="2">
    <source>
        <dbReference type="EMBL" id="URE46040.1"/>
    </source>
</evidence>
<keyword evidence="1" id="KW-0732">Signal</keyword>
<evidence type="ECO:0008006" key="4">
    <source>
        <dbReference type="Google" id="ProtNLM"/>
    </source>
</evidence>
<protein>
    <recommendedName>
        <fullName evidence="4">Methyltransferase</fullName>
    </recommendedName>
</protein>
<evidence type="ECO:0000256" key="1">
    <source>
        <dbReference type="SAM" id="SignalP"/>
    </source>
</evidence>
<reference evidence="2" key="1">
    <citation type="submission" date="2022-05" db="EMBL/GenBank/DDBJ databases">
        <title>The Musa troglodytarum L. genome provides insights into the mechanism of non-climacteric behaviour and enrichment of carotenoids.</title>
        <authorList>
            <person name="Wang J."/>
        </authorList>
    </citation>
    <scope>NUCLEOTIDE SEQUENCE</scope>
    <source>
        <tissue evidence="2">Leaf</tissue>
    </source>
</reference>
<accession>A0A9E7LCT5</accession>
<dbReference type="PANTHER" id="PTHR34132">
    <property type="entry name" value="EMB|CAB87627.1-RELATED"/>
    <property type="match status" value="1"/>
</dbReference>
<dbReference type="EMBL" id="CP097511">
    <property type="protein sequence ID" value="URE46040.1"/>
    <property type="molecule type" value="Genomic_DNA"/>
</dbReference>
<dbReference type="AlphaFoldDB" id="A0A9E7LCT5"/>
<name>A0A9E7LCT5_9LILI</name>
<dbReference type="PANTHER" id="PTHR34132:SF2">
    <property type="entry name" value="EMB|CAB87627.1-RELATED"/>
    <property type="match status" value="1"/>
</dbReference>
<organism evidence="2 3">
    <name type="scientific">Musa troglodytarum</name>
    <name type="common">fe'i banana</name>
    <dbReference type="NCBI Taxonomy" id="320322"/>
    <lineage>
        <taxon>Eukaryota</taxon>
        <taxon>Viridiplantae</taxon>
        <taxon>Streptophyta</taxon>
        <taxon>Embryophyta</taxon>
        <taxon>Tracheophyta</taxon>
        <taxon>Spermatophyta</taxon>
        <taxon>Magnoliopsida</taxon>
        <taxon>Liliopsida</taxon>
        <taxon>Zingiberales</taxon>
        <taxon>Musaceae</taxon>
        <taxon>Musa</taxon>
    </lineage>
</organism>
<dbReference type="Proteomes" id="UP001055439">
    <property type="component" value="Chromosome 9"/>
</dbReference>
<feature type="chain" id="PRO_5038856345" description="Methyltransferase" evidence="1">
    <location>
        <begin position="21"/>
        <end position="214"/>
    </location>
</feature>
<feature type="signal peptide" evidence="1">
    <location>
        <begin position="1"/>
        <end position="20"/>
    </location>
</feature>
<evidence type="ECO:0000313" key="3">
    <source>
        <dbReference type="Proteomes" id="UP001055439"/>
    </source>
</evidence>
<proteinExistence type="predicted"/>
<keyword evidence="3" id="KW-1185">Reference proteome</keyword>
<gene>
    <name evidence="2" type="ORF">MUK42_15055</name>
</gene>
<sequence>MCPLRFILVFLSAALAAVLAWKSIRSSPPSLVSDDSREIDTPRGDSSINARIFRAGKAIENGFWVFLDMASGRYLWRAMKESGINAQREARCTAPRKQLHGEVAFFHPETRCHHDGASRRAVAAVRGQERAGRAGRRRWRWSPVALAPAPAPATGLRHQPYVLRRPQDHEVQGFARGLISMPSMEAIFCGGVDVLLVDVVECGLTLGFGILSTP</sequence>